<dbReference type="PANTHER" id="PTHR10217">
    <property type="entry name" value="VOLTAGE AND LIGAND GATED POTASSIUM CHANNEL"/>
    <property type="match status" value="1"/>
</dbReference>
<comment type="caution">
    <text evidence="5">The sequence shown here is derived from an EMBL/GenBank/DDBJ whole genome shotgun (WGS) entry which is preliminary data.</text>
</comment>
<keyword evidence="6" id="KW-1185">Reference proteome</keyword>
<protein>
    <recommendedName>
        <fullName evidence="4">Potassium channel domain-containing protein</fullName>
    </recommendedName>
</protein>
<organism evidence="5 6">
    <name type="scientific">Paramecium primaurelia</name>
    <dbReference type="NCBI Taxonomy" id="5886"/>
    <lineage>
        <taxon>Eukaryota</taxon>
        <taxon>Sar</taxon>
        <taxon>Alveolata</taxon>
        <taxon>Ciliophora</taxon>
        <taxon>Intramacronucleata</taxon>
        <taxon>Oligohymenophorea</taxon>
        <taxon>Peniculida</taxon>
        <taxon>Parameciidae</taxon>
        <taxon>Paramecium</taxon>
    </lineage>
</organism>
<dbReference type="AlphaFoldDB" id="A0A8S1PB61"/>
<evidence type="ECO:0000256" key="1">
    <source>
        <dbReference type="SAM" id="Coils"/>
    </source>
</evidence>
<feature type="compositionally biased region" description="Basic and acidic residues" evidence="2">
    <location>
        <begin position="796"/>
        <end position="811"/>
    </location>
</feature>
<dbReference type="Proteomes" id="UP000688137">
    <property type="component" value="Unassembled WGS sequence"/>
</dbReference>
<dbReference type="InterPro" id="IPR013099">
    <property type="entry name" value="K_chnl_dom"/>
</dbReference>
<keyword evidence="1" id="KW-0175">Coiled coil</keyword>
<dbReference type="Pfam" id="PF07885">
    <property type="entry name" value="Ion_trans_2"/>
    <property type="match status" value="1"/>
</dbReference>
<dbReference type="GO" id="GO:0005249">
    <property type="term" value="F:voltage-gated potassium channel activity"/>
    <property type="evidence" value="ECO:0007669"/>
    <property type="project" value="TreeGrafter"/>
</dbReference>
<reference evidence="5" key="1">
    <citation type="submission" date="2021-01" db="EMBL/GenBank/DDBJ databases">
        <authorList>
            <consortium name="Genoscope - CEA"/>
            <person name="William W."/>
        </authorList>
    </citation>
    <scope>NUCLEOTIDE SEQUENCE</scope>
</reference>
<gene>
    <name evidence="5" type="ORF">PPRIM_AZ9-3.1.T1120081</name>
</gene>
<dbReference type="OMA" id="HAWQKEI"/>
<dbReference type="GO" id="GO:0005886">
    <property type="term" value="C:plasma membrane"/>
    <property type="evidence" value="ECO:0007669"/>
    <property type="project" value="TreeGrafter"/>
</dbReference>
<keyword evidence="3" id="KW-0472">Membrane</keyword>
<dbReference type="GO" id="GO:0042391">
    <property type="term" value="P:regulation of membrane potential"/>
    <property type="evidence" value="ECO:0007669"/>
    <property type="project" value="TreeGrafter"/>
</dbReference>
<accession>A0A8S1PB61</accession>
<feature type="transmembrane region" description="Helical" evidence="3">
    <location>
        <begin position="356"/>
        <end position="374"/>
    </location>
</feature>
<keyword evidence="3" id="KW-0812">Transmembrane</keyword>
<feature type="domain" description="Potassium channel" evidence="4">
    <location>
        <begin position="374"/>
        <end position="450"/>
    </location>
</feature>
<dbReference type="PANTHER" id="PTHR10217:SF435">
    <property type="entry name" value="POTASSIUM VOLTAGE-GATED CHANNEL PROTEIN EAG"/>
    <property type="match status" value="1"/>
</dbReference>
<evidence type="ECO:0000256" key="3">
    <source>
        <dbReference type="SAM" id="Phobius"/>
    </source>
</evidence>
<feature type="transmembrane region" description="Helical" evidence="3">
    <location>
        <begin position="394"/>
        <end position="414"/>
    </location>
</feature>
<feature type="transmembrane region" description="Helical" evidence="3">
    <location>
        <begin position="216"/>
        <end position="235"/>
    </location>
</feature>
<feature type="transmembrane region" description="Helical" evidence="3">
    <location>
        <begin position="247"/>
        <end position="272"/>
    </location>
</feature>
<feature type="coiled-coil region" evidence="1">
    <location>
        <begin position="173"/>
        <end position="204"/>
    </location>
</feature>
<keyword evidence="3" id="KW-1133">Transmembrane helix</keyword>
<feature type="transmembrane region" description="Helical" evidence="3">
    <location>
        <begin position="426"/>
        <end position="447"/>
    </location>
</feature>
<evidence type="ECO:0000256" key="2">
    <source>
        <dbReference type="SAM" id="MobiDB-lite"/>
    </source>
</evidence>
<proteinExistence type="predicted"/>
<feature type="region of interest" description="Disordered" evidence="2">
    <location>
        <begin position="789"/>
        <end position="812"/>
    </location>
</feature>
<evidence type="ECO:0000313" key="5">
    <source>
        <dbReference type="EMBL" id="CAD8100376.1"/>
    </source>
</evidence>
<evidence type="ECO:0000313" key="6">
    <source>
        <dbReference type="Proteomes" id="UP000688137"/>
    </source>
</evidence>
<dbReference type="InterPro" id="IPR050818">
    <property type="entry name" value="KCNH_animal-type"/>
</dbReference>
<sequence length="1047" mass="124149">MQKIDQLHKYNIDLDLELRAVQNYDFEQEYLDHCLRDTHRQLSINNNHHIHSQTKSEKSNDGYDFRTPKVTSQTNLNNIVTSEVQQNHTITLKYVNQEKPISTGSSIMQFFFIRRFLEKLTFQRKRLQNLNITHLNLIDDKASDKASLLAYKQTKIQKGLTINQLNRIVQTKIEIKERKWENVKRNLQESKQKIIRQITNIANKIPLVQPENDFKLYWDIFASLFRVMLVILVPLEISFHTQILFENYVGLTLTILFILQLDLFIRINTLCYENGKAITDRWEIIIRQVSKSWFTDFSLIIIIIVFIFNSNAQDGYDLFLLILLTQYKHIFEALSKTDQISYFTRPQRGIIGLIKFITSLFYIMHIFSCIWFWFSSIDKSNSWIVTKELDGQTWQLQYLESIYFAIVTMLTIGYGDNVPKNSIEKIVTIIFILGACLWFSYSVNFIGTIMNDITQNQVERSQKMRVINKYMTQRQIPFSLQHQVKEYLQYRWKEDDEVDLQMEQILLEQLSDELKEELEKQAYKVFIQKSELLQKQFSLEFRNALFKSIKRKIIQPQHTFQSEINGQQHLCFVEQGVLLYQHKDRKQRSKMNATVHQGQFFCVKEFLMQTPEYEIFKAQSYVSLLVLSKQDFLETLKDFPDDLQKYCQLKDSYSQENEGCQISFSSFCPACNNFDHSLRNCCQIQLILNKEVIIKKHQMNQESQREVYSRKTSDKPIQTRAELTYVQECALYFQTENQGLINEQLKLQIVQEQEIESYQGNSETHNIYDPIPSVNIFQINEMLQSTHKPIQNKTFPKVEQEEEKQKEKNENQKTNVLLTQSQRMNRKGSLFQKQLQRKNTKSPSILFSMNEIAEEVNETTFIVHESDNIKNTNNFNFYMKENIRSLYTKLQRLSDDKSTTINEALNSLQYIYWKYNSITLEGFESLFNYDYYFPESNSINTIEMANKNQHAWQKEILQKFTKYLFYPYLFINKFLKLKRIQYQSAAINAATKFKNAQKKIWLIQLRNNLSSKKLISSSKNIKLTKSKMNSIVPYPGDSMQSIQISQS</sequence>
<dbReference type="EMBL" id="CAJJDM010000115">
    <property type="protein sequence ID" value="CAD8100376.1"/>
    <property type="molecule type" value="Genomic_DNA"/>
</dbReference>
<evidence type="ECO:0000259" key="4">
    <source>
        <dbReference type="Pfam" id="PF07885"/>
    </source>
</evidence>
<name>A0A8S1PB61_PARPR</name>